<keyword evidence="2" id="KW-1185">Reference proteome</keyword>
<dbReference type="AlphaFoldDB" id="A0A5N6LDE7"/>
<dbReference type="EMBL" id="SZYD01001527">
    <property type="protein sequence ID" value="KAD0624548.1"/>
    <property type="molecule type" value="Genomic_DNA"/>
</dbReference>
<evidence type="ECO:0000313" key="2">
    <source>
        <dbReference type="Proteomes" id="UP000326396"/>
    </source>
</evidence>
<proteinExistence type="predicted"/>
<evidence type="ECO:0000313" key="1">
    <source>
        <dbReference type="EMBL" id="KAD0624548.1"/>
    </source>
</evidence>
<organism evidence="1 2">
    <name type="scientific">Mikania micrantha</name>
    <name type="common">bitter vine</name>
    <dbReference type="NCBI Taxonomy" id="192012"/>
    <lineage>
        <taxon>Eukaryota</taxon>
        <taxon>Viridiplantae</taxon>
        <taxon>Streptophyta</taxon>
        <taxon>Embryophyta</taxon>
        <taxon>Tracheophyta</taxon>
        <taxon>Spermatophyta</taxon>
        <taxon>Magnoliopsida</taxon>
        <taxon>eudicotyledons</taxon>
        <taxon>Gunneridae</taxon>
        <taxon>Pentapetalae</taxon>
        <taxon>asterids</taxon>
        <taxon>campanulids</taxon>
        <taxon>Asterales</taxon>
        <taxon>Asteraceae</taxon>
        <taxon>Asteroideae</taxon>
        <taxon>Heliantheae alliance</taxon>
        <taxon>Eupatorieae</taxon>
        <taxon>Mikania</taxon>
    </lineage>
</organism>
<reference evidence="1 2" key="1">
    <citation type="submission" date="2019-05" db="EMBL/GenBank/DDBJ databases">
        <title>Mikania micrantha, genome provides insights into the molecular mechanism of rapid growth.</title>
        <authorList>
            <person name="Liu B."/>
        </authorList>
    </citation>
    <scope>NUCLEOTIDE SEQUENCE [LARGE SCALE GENOMIC DNA]</scope>
    <source>
        <strain evidence="1">NLD-2019</strain>
        <tissue evidence="1">Leaf</tissue>
    </source>
</reference>
<comment type="caution">
    <text evidence="1">The sequence shown here is derived from an EMBL/GenBank/DDBJ whole genome shotgun (WGS) entry which is preliminary data.</text>
</comment>
<sequence>MTAARASPLNSSGYEWCSKWRVMQRLGLRLGLLLRRFVVVSQGFPVVSLAINDNRSAFQNLSDSNFLFVYHDLPKKKFQQIINGDDDDEGEGSYEKEVVGEPVNANFFSIMVNGVSDHELHLDDVVKQRQQLHHLRVNLKARLIVT</sequence>
<dbReference type="OrthoDB" id="2020644at2759"/>
<accession>A0A5N6LDE7</accession>
<gene>
    <name evidence="1" type="ORF">E3N88_43965</name>
</gene>
<name>A0A5N6LDE7_9ASTR</name>
<protein>
    <submittedName>
        <fullName evidence="1">Uncharacterized protein</fullName>
    </submittedName>
</protein>
<dbReference type="Proteomes" id="UP000326396">
    <property type="component" value="Unassembled WGS sequence"/>
</dbReference>